<dbReference type="InterPro" id="IPR029068">
    <property type="entry name" value="Glyas_Bleomycin-R_OHBP_Dase"/>
</dbReference>
<evidence type="ECO:0000259" key="1">
    <source>
        <dbReference type="PROSITE" id="PS51819"/>
    </source>
</evidence>
<dbReference type="Gene3D" id="3.10.180.10">
    <property type="entry name" value="2,3-Dihydroxybiphenyl 1,2-Dioxygenase, domain 1"/>
    <property type="match status" value="2"/>
</dbReference>
<dbReference type="PROSITE" id="PS51819">
    <property type="entry name" value="VOC"/>
    <property type="match status" value="2"/>
</dbReference>
<dbReference type="InterPro" id="IPR041581">
    <property type="entry name" value="Glyoxalase_6"/>
</dbReference>
<dbReference type="Pfam" id="PF18029">
    <property type="entry name" value="Glyoxalase_6"/>
    <property type="match status" value="1"/>
</dbReference>
<proteinExistence type="predicted"/>
<evidence type="ECO:0000313" key="2">
    <source>
        <dbReference type="EMBL" id="CAB4731405.1"/>
    </source>
</evidence>
<dbReference type="Pfam" id="PF00903">
    <property type="entry name" value="Glyoxalase"/>
    <property type="match status" value="1"/>
</dbReference>
<dbReference type="EMBL" id="CAEZXR010000403">
    <property type="protein sequence ID" value="CAB4731405.1"/>
    <property type="molecule type" value="Genomic_DNA"/>
</dbReference>
<name>A0A6J6S9V1_9ZZZZ</name>
<dbReference type="SUPFAM" id="SSF54593">
    <property type="entry name" value="Glyoxalase/Bleomycin resistance protein/Dihydroxybiphenyl dioxygenase"/>
    <property type="match status" value="2"/>
</dbReference>
<dbReference type="PANTHER" id="PTHR33993:SF10">
    <property type="entry name" value="CONSERVED PROTEIN"/>
    <property type="match status" value="1"/>
</dbReference>
<dbReference type="InterPro" id="IPR052164">
    <property type="entry name" value="Anthracycline_SecMetBiosynth"/>
</dbReference>
<reference evidence="2" key="1">
    <citation type="submission" date="2020-05" db="EMBL/GenBank/DDBJ databases">
        <authorList>
            <person name="Chiriac C."/>
            <person name="Salcher M."/>
            <person name="Ghai R."/>
            <person name="Kavagutti S V."/>
        </authorList>
    </citation>
    <scope>NUCLEOTIDE SEQUENCE</scope>
</reference>
<feature type="domain" description="VOC" evidence="1">
    <location>
        <begin position="9"/>
        <end position="123"/>
    </location>
</feature>
<dbReference type="CDD" id="cd07247">
    <property type="entry name" value="SgaA_N_like"/>
    <property type="match status" value="1"/>
</dbReference>
<dbReference type="AlphaFoldDB" id="A0A6J6S9V1"/>
<feature type="domain" description="VOC" evidence="1">
    <location>
        <begin position="137"/>
        <end position="250"/>
    </location>
</feature>
<dbReference type="InterPro" id="IPR004360">
    <property type="entry name" value="Glyas_Fos-R_dOase_dom"/>
</dbReference>
<dbReference type="PANTHER" id="PTHR33993">
    <property type="entry name" value="GLYOXALASE-RELATED"/>
    <property type="match status" value="1"/>
</dbReference>
<dbReference type="InterPro" id="IPR037523">
    <property type="entry name" value="VOC_core"/>
</dbReference>
<sequence length="253" mass="26256">MSLTTVPGAPIWIELYTSDPAGAQRFYADLFGWSAETAGPEYGGYVTFHRAGEPVAGCMLNDGTTGGVNSWSVYLESNDVEATVGMAEANGGQIEIEPMQVGTLGHMAFVIDPAGARIGIWQPDSMTGFAVRGAVGAPGWFEVLSTDFAAAVPFYENVFGWSTHPMSDTDEFRYTTLGKDDLALAGVMDASRFASNSAWSVYVEVADTDATVAAAVAGGGSVLAAAEDTPVGRLAELADPSGAVFKVMGPTGA</sequence>
<accession>A0A6J6S9V1</accession>
<gene>
    <name evidence="2" type="ORF">UFOPK2579_02600</name>
</gene>
<protein>
    <submittedName>
        <fullName evidence="2">Unannotated protein</fullName>
    </submittedName>
</protein>
<organism evidence="2">
    <name type="scientific">freshwater metagenome</name>
    <dbReference type="NCBI Taxonomy" id="449393"/>
    <lineage>
        <taxon>unclassified sequences</taxon>
        <taxon>metagenomes</taxon>
        <taxon>ecological metagenomes</taxon>
    </lineage>
</organism>